<evidence type="ECO:0008006" key="4">
    <source>
        <dbReference type="Google" id="ProtNLM"/>
    </source>
</evidence>
<organism evidence="2 3">
    <name type="scientific">Olea europaea subsp. europaea</name>
    <dbReference type="NCBI Taxonomy" id="158383"/>
    <lineage>
        <taxon>Eukaryota</taxon>
        <taxon>Viridiplantae</taxon>
        <taxon>Streptophyta</taxon>
        <taxon>Embryophyta</taxon>
        <taxon>Tracheophyta</taxon>
        <taxon>Spermatophyta</taxon>
        <taxon>Magnoliopsida</taxon>
        <taxon>eudicotyledons</taxon>
        <taxon>Gunneridae</taxon>
        <taxon>Pentapetalae</taxon>
        <taxon>asterids</taxon>
        <taxon>lamiids</taxon>
        <taxon>Lamiales</taxon>
        <taxon>Oleaceae</taxon>
        <taxon>Oleeae</taxon>
        <taxon>Olea</taxon>
    </lineage>
</organism>
<evidence type="ECO:0000313" key="3">
    <source>
        <dbReference type="Proteomes" id="UP000594638"/>
    </source>
</evidence>
<keyword evidence="1" id="KW-0472">Membrane</keyword>
<feature type="transmembrane region" description="Helical" evidence="1">
    <location>
        <begin position="59"/>
        <end position="77"/>
    </location>
</feature>
<evidence type="ECO:0000256" key="1">
    <source>
        <dbReference type="SAM" id="Phobius"/>
    </source>
</evidence>
<protein>
    <recommendedName>
        <fullName evidence="4">Transmembrane protein</fullName>
    </recommendedName>
</protein>
<keyword evidence="1" id="KW-1133">Transmembrane helix</keyword>
<dbReference type="EMBL" id="CACTIH010005574">
    <property type="protein sequence ID" value="CAA2997965.1"/>
    <property type="molecule type" value="Genomic_DNA"/>
</dbReference>
<keyword evidence="3" id="KW-1185">Reference proteome</keyword>
<reference evidence="2 3" key="1">
    <citation type="submission" date="2019-12" db="EMBL/GenBank/DDBJ databases">
        <authorList>
            <person name="Alioto T."/>
            <person name="Alioto T."/>
            <person name="Gomez Garrido J."/>
        </authorList>
    </citation>
    <scope>NUCLEOTIDE SEQUENCE [LARGE SCALE GENOMIC DNA]</scope>
</reference>
<keyword evidence="1" id="KW-0812">Transmembrane</keyword>
<evidence type="ECO:0000313" key="2">
    <source>
        <dbReference type="EMBL" id="CAA2997965.1"/>
    </source>
</evidence>
<sequence length="103" mass="10425">MKMMTQLQHSVSDGVAVVAEDECLLSLSLMSLLIGDHCSSEDGGGFDGVLCGGGPGGELVMVVFVVAAVVVNLFSVVEKSSGDFGCCGGVGDCIVLVDGVWVL</sequence>
<name>A0A8S0T1L3_OLEEU</name>
<dbReference type="Gramene" id="OE9A003964T1">
    <property type="protein sequence ID" value="OE9A003964C1"/>
    <property type="gene ID" value="OE9A003964"/>
</dbReference>
<comment type="caution">
    <text evidence="2">The sequence shown here is derived from an EMBL/GenBank/DDBJ whole genome shotgun (WGS) entry which is preliminary data.</text>
</comment>
<proteinExistence type="predicted"/>
<dbReference type="Proteomes" id="UP000594638">
    <property type="component" value="Unassembled WGS sequence"/>
</dbReference>
<gene>
    <name evidence="2" type="ORF">OLEA9_A003964</name>
</gene>
<accession>A0A8S0T1L3</accession>
<dbReference type="AlphaFoldDB" id="A0A8S0T1L3"/>